<evidence type="ECO:0000256" key="1">
    <source>
        <dbReference type="ARBA" id="ARBA00022741"/>
    </source>
</evidence>
<evidence type="ECO:0000313" key="5">
    <source>
        <dbReference type="Proteomes" id="UP000520767"/>
    </source>
</evidence>
<gene>
    <name evidence="4" type="ORF">FHR82_004665</name>
</gene>
<dbReference type="EMBL" id="JACHJQ010000005">
    <property type="protein sequence ID" value="MBB4908412.1"/>
    <property type="molecule type" value="Genomic_DNA"/>
</dbReference>
<proteinExistence type="predicted"/>
<reference evidence="4 5" key="1">
    <citation type="submission" date="2020-08" db="EMBL/GenBank/DDBJ databases">
        <title>Genomic Encyclopedia of Type Strains, Phase III (KMG-III): the genomes of soil and plant-associated and newly described type strains.</title>
        <authorList>
            <person name="Whitman W."/>
        </authorList>
    </citation>
    <scope>NUCLEOTIDE SEQUENCE [LARGE SCALE GENOMIC DNA]</scope>
    <source>
        <strain evidence="4 5">CECT 8960</strain>
    </source>
</reference>
<keyword evidence="5" id="KW-1185">Reference proteome</keyword>
<name>A0A7W7VFJ7_9PSEU</name>
<dbReference type="SUPFAM" id="SSF52540">
    <property type="entry name" value="P-loop containing nucleoside triphosphate hydrolases"/>
    <property type="match status" value="1"/>
</dbReference>
<protein>
    <recommendedName>
        <fullName evidence="3">Orc1-like AAA ATPase domain-containing protein</fullName>
    </recommendedName>
</protein>
<dbReference type="PANTHER" id="PTHR16305">
    <property type="entry name" value="TESTICULAR SOLUBLE ADENYLYL CYCLASE"/>
    <property type="match status" value="1"/>
</dbReference>
<sequence length="489" mass="51266">MAWPFVGRTEQLDRIRTVFTESRPGPVMLFGPPGMGRSRLLTEALGRAPLAENDVVLRLEPAGQKPFAALRGLLPPGFIHSSSPDNDVTGAADEIAGRLSGRRPVIAFDDAHLADPHSMRVLRHLRGAYGALVLVTAAGTGALPHGPDPLDCLRYDLGTSTLRLPPLSPDDVSRILADALGGPVRSATAAAVHASTGGNPGLLHGMVVRDRLADALVPHDGVHQLAPAVHVPARRGEPASAPPPPSHLAGEPVTGHVTEAVATAWRELVLDQVDELCRLAAWQGLGGLVAPVWAMVLLLRGQVAASRQVLDTHAGTDDSPRVVMTRAMVAGLGQRQVAVADALLVDAAHLDTRHRERLLACRAWLLAVTGTSTAAPDLADPGDDRETALFSRAAQAVAAQAAGRASEAVSHLRRALAVADCLRGELPWFAPYLTACLIDALLLAGRISEATAEAADFHAGRRGCGWSVAVAFDALLAKRQLAPVPEVLG</sequence>
<evidence type="ECO:0000256" key="2">
    <source>
        <dbReference type="ARBA" id="ARBA00022840"/>
    </source>
</evidence>
<keyword evidence="1" id="KW-0547">Nucleotide-binding</keyword>
<feature type="domain" description="Orc1-like AAA ATPase" evidence="3">
    <location>
        <begin position="4"/>
        <end position="125"/>
    </location>
</feature>
<dbReference type="InterPro" id="IPR041664">
    <property type="entry name" value="AAA_16"/>
</dbReference>
<keyword evidence="2" id="KW-0067">ATP-binding</keyword>
<dbReference type="PANTHER" id="PTHR16305:SF28">
    <property type="entry name" value="GUANYLATE CYCLASE DOMAIN-CONTAINING PROTEIN"/>
    <property type="match status" value="1"/>
</dbReference>
<dbReference type="AlphaFoldDB" id="A0A7W7VFJ7"/>
<evidence type="ECO:0000259" key="3">
    <source>
        <dbReference type="Pfam" id="PF13191"/>
    </source>
</evidence>
<dbReference type="RefSeq" id="WP_184812573.1">
    <property type="nucleotide sequence ID" value="NZ_JACHJQ010000005.1"/>
</dbReference>
<dbReference type="Pfam" id="PF13191">
    <property type="entry name" value="AAA_16"/>
    <property type="match status" value="1"/>
</dbReference>
<dbReference type="InterPro" id="IPR027417">
    <property type="entry name" value="P-loop_NTPase"/>
</dbReference>
<dbReference type="GO" id="GO:0005524">
    <property type="term" value="F:ATP binding"/>
    <property type="evidence" value="ECO:0007669"/>
    <property type="project" value="UniProtKB-KW"/>
</dbReference>
<evidence type="ECO:0000313" key="4">
    <source>
        <dbReference type="EMBL" id="MBB4908412.1"/>
    </source>
</evidence>
<dbReference type="GO" id="GO:0004016">
    <property type="term" value="F:adenylate cyclase activity"/>
    <property type="evidence" value="ECO:0007669"/>
    <property type="project" value="TreeGrafter"/>
</dbReference>
<comment type="caution">
    <text evidence="4">The sequence shown here is derived from an EMBL/GenBank/DDBJ whole genome shotgun (WGS) entry which is preliminary data.</text>
</comment>
<dbReference type="Proteomes" id="UP000520767">
    <property type="component" value="Unassembled WGS sequence"/>
</dbReference>
<accession>A0A7W7VFJ7</accession>
<dbReference type="GO" id="GO:0005737">
    <property type="term" value="C:cytoplasm"/>
    <property type="evidence" value="ECO:0007669"/>
    <property type="project" value="TreeGrafter"/>
</dbReference>
<organism evidence="4 5">
    <name type="scientific">Actinophytocola algeriensis</name>
    <dbReference type="NCBI Taxonomy" id="1768010"/>
    <lineage>
        <taxon>Bacteria</taxon>
        <taxon>Bacillati</taxon>
        <taxon>Actinomycetota</taxon>
        <taxon>Actinomycetes</taxon>
        <taxon>Pseudonocardiales</taxon>
        <taxon>Pseudonocardiaceae</taxon>
    </lineage>
</organism>